<evidence type="ECO:0000256" key="2">
    <source>
        <dbReference type="ARBA" id="ARBA00023002"/>
    </source>
</evidence>
<accession>A0A1M5B8I5</accession>
<dbReference type="Pfam" id="PF01408">
    <property type="entry name" value="GFO_IDH_MocA"/>
    <property type="match status" value="1"/>
</dbReference>
<keyword evidence="6" id="KW-1185">Reference proteome</keyword>
<dbReference type="PANTHER" id="PTHR43708:SF5">
    <property type="entry name" value="CONSERVED EXPRESSED OXIDOREDUCTASE (EUROFUNG)-RELATED"/>
    <property type="match status" value="1"/>
</dbReference>
<keyword evidence="2" id="KW-0560">Oxidoreductase</keyword>
<feature type="domain" description="Gfo/Idh/MocA-like oxidoreductase N-terminal" evidence="3">
    <location>
        <begin position="4"/>
        <end position="122"/>
    </location>
</feature>
<sequence>MKNINVGLIGFGLSGQVFHAPIIDCTEGYVLKKIYTTNEKNIEIAQEKYSAEVCSNVDDILNSEDIDLVVVATPNESHYEYAKRALLKGKHVVVEKPFTVTTKQAEDLIKISKEQSKVLSVYQNRRYDSDFKTVKKIIESGVLGKIVEFEAHFDRFRNYPKNYWREENIPGSGILYDLGSHLVDQALYLFGTPNKFFADIRKQRSFAKADDNFELILFYDNLKVTLKASMLVKEPLPKYIVTGENGNFVKYGMDVQEEHLRRGLTPNTYSPWGKEPETANGILNINLNGIDIRTTIQSECGDYREYYRELYSAIVEGKRVPVTAEEARNTIYILESATQVNCDIIQFIPYK</sequence>
<dbReference type="SUPFAM" id="SSF51735">
    <property type="entry name" value="NAD(P)-binding Rossmann-fold domains"/>
    <property type="match status" value="1"/>
</dbReference>
<dbReference type="GO" id="GO:0000166">
    <property type="term" value="F:nucleotide binding"/>
    <property type="evidence" value="ECO:0007669"/>
    <property type="project" value="InterPro"/>
</dbReference>
<dbReference type="Proteomes" id="UP000184423">
    <property type="component" value="Unassembled WGS sequence"/>
</dbReference>
<gene>
    <name evidence="5" type="ORF">SAMN02746091_02409</name>
</gene>
<dbReference type="GO" id="GO:0016491">
    <property type="term" value="F:oxidoreductase activity"/>
    <property type="evidence" value="ECO:0007669"/>
    <property type="project" value="UniProtKB-KW"/>
</dbReference>
<reference evidence="6" key="1">
    <citation type="submission" date="2016-11" db="EMBL/GenBank/DDBJ databases">
        <authorList>
            <person name="Varghese N."/>
            <person name="Submissions S."/>
        </authorList>
    </citation>
    <scope>NUCLEOTIDE SEQUENCE [LARGE SCALE GENOMIC DNA]</scope>
    <source>
        <strain evidence="6">DSM 10124</strain>
    </source>
</reference>
<dbReference type="EMBL" id="FQVG01000065">
    <property type="protein sequence ID" value="SHF38799.1"/>
    <property type="molecule type" value="Genomic_DNA"/>
</dbReference>
<evidence type="ECO:0000259" key="3">
    <source>
        <dbReference type="Pfam" id="PF01408"/>
    </source>
</evidence>
<evidence type="ECO:0000313" key="5">
    <source>
        <dbReference type="EMBL" id="SHF38799.1"/>
    </source>
</evidence>
<protein>
    <submittedName>
        <fullName evidence="5">Predicted dehydrogenase</fullName>
    </submittedName>
</protein>
<dbReference type="AlphaFoldDB" id="A0A1M5B8I5"/>
<dbReference type="InterPro" id="IPR000683">
    <property type="entry name" value="Gfo/Idh/MocA-like_OxRdtase_N"/>
</dbReference>
<evidence type="ECO:0000256" key="1">
    <source>
        <dbReference type="ARBA" id="ARBA00010928"/>
    </source>
</evidence>
<evidence type="ECO:0000259" key="4">
    <source>
        <dbReference type="Pfam" id="PF02894"/>
    </source>
</evidence>
<dbReference type="Gene3D" id="3.30.360.10">
    <property type="entry name" value="Dihydrodipicolinate Reductase, domain 2"/>
    <property type="match status" value="1"/>
</dbReference>
<name>A0A1M5B8I5_9CLOT</name>
<dbReference type="InterPro" id="IPR036291">
    <property type="entry name" value="NAD(P)-bd_dom_sf"/>
</dbReference>
<feature type="domain" description="Gfo/Idh/MocA-like oxidoreductase C-terminal" evidence="4">
    <location>
        <begin position="135"/>
        <end position="339"/>
    </location>
</feature>
<dbReference type="PANTHER" id="PTHR43708">
    <property type="entry name" value="CONSERVED EXPRESSED OXIDOREDUCTASE (EUROFUNG)"/>
    <property type="match status" value="1"/>
</dbReference>
<dbReference type="Gene3D" id="3.40.50.720">
    <property type="entry name" value="NAD(P)-binding Rossmann-like Domain"/>
    <property type="match status" value="1"/>
</dbReference>
<dbReference type="RefSeq" id="WP_073249964.1">
    <property type="nucleotide sequence ID" value="NZ_FQVG01000065.1"/>
</dbReference>
<organism evidence="5 6">
    <name type="scientific">Caloramator proteoclasticus DSM 10124</name>
    <dbReference type="NCBI Taxonomy" id="1121262"/>
    <lineage>
        <taxon>Bacteria</taxon>
        <taxon>Bacillati</taxon>
        <taxon>Bacillota</taxon>
        <taxon>Clostridia</taxon>
        <taxon>Eubacteriales</taxon>
        <taxon>Clostridiaceae</taxon>
        <taxon>Caloramator</taxon>
    </lineage>
</organism>
<dbReference type="Pfam" id="PF02894">
    <property type="entry name" value="GFO_IDH_MocA_C"/>
    <property type="match status" value="1"/>
</dbReference>
<dbReference type="InterPro" id="IPR004104">
    <property type="entry name" value="Gfo/Idh/MocA-like_OxRdtase_C"/>
</dbReference>
<evidence type="ECO:0000313" key="6">
    <source>
        <dbReference type="Proteomes" id="UP000184423"/>
    </source>
</evidence>
<proteinExistence type="inferred from homology"/>
<comment type="similarity">
    <text evidence="1">Belongs to the Gfo/Idh/MocA family.</text>
</comment>
<dbReference type="InterPro" id="IPR051317">
    <property type="entry name" value="Gfo/Idh/MocA_oxidoreduct"/>
</dbReference>